<protein>
    <submittedName>
        <fullName evidence="4">Unannotated protein</fullName>
    </submittedName>
</protein>
<dbReference type="AlphaFoldDB" id="A0A6J6M5Z0"/>
<proteinExistence type="predicted"/>
<organism evidence="4">
    <name type="scientific">freshwater metagenome</name>
    <dbReference type="NCBI Taxonomy" id="449393"/>
    <lineage>
        <taxon>unclassified sequences</taxon>
        <taxon>metagenomes</taxon>
        <taxon>ecological metagenomes</taxon>
    </lineage>
</organism>
<evidence type="ECO:0000256" key="2">
    <source>
        <dbReference type="ARBA" id="ARBA00022643"/>
    </source>
</evidence>
<dbReference type="Gene3D" id="3.20.20.70">
    <property type="entry name" value="Aldolase class I"/>
    <property type="match status" value="1"/>
</dbReference>
<evidence type="ECO:0000256" key="1">
    <source>
        <dbReference type="ARBA" id="ARBA00022630"/>
    </source>
</evidence>
<sequence>MKFVSTSAGDPTKYTQQLKNAGLIVFHVVPTLAAALKAVDAGVDGLIVEGGEGGGFKNPRDVSTMVLLPLVAEHVNVPLVAAGGISDGYGMAGALALGAQGVQMGTRMVAAKESPVHDNWKNAIVDAAETDTVFLNRFGKPGLRALRTERTTRLEREDQVGMDQFARTQDVYFGGDLEAGIALTGQVAGRITEVLPVEEIIHETVNQCRSRIAAFDKLR</sequence>
<dbReference type="EMBL" id="CAEZWE010000143">
    <property type="protein sequence ID" value="CAB4669657.1"/>
    <property type="molecule type" value="Genomic_DNA"/>
</dbReference>
<dbReference type="CDD" id="cd04730">
    <property type="entry name" value="NPD_like"/>
    <property type="match status" value="1"/>
</dbReference>
<dbReference type="GO" id="GO:0018580">
    <property type="term" value="F:nitronate monooxygenase activity"/>
    <property type="evidence" value="ECO:0007669"/>
    <property type="project" value="InterPro"/>
</dbReference>
<dbReference type="PANTHER" id="PTHR32332">
    <property type="entry name" value="2-NITROPROPANE DIOXYGENASE"/>
    <property type="match status" value="1"/>
</dbReference>
<gene>
    <name evidence="4" type="ORF">UFOPK2169_01891</name>
</gene>
<keyword evidence="3" id="KW-0560">Oxidoreductase</keyword>
<keyword evidence="2" id="KW-0288">FMN</keyword>
<dbReference type="PANTHER" id="PTHR32332:SF20">
    <property type="entry name" value="2-NITROPROPANE DIOXYGENASE-LIKE PROTEIN"/>
    <property type="match status" value="1"/>
</dbReference>
<reference evidence="4" key="1">
    <citation type="submission" date="2020-05" db="EMBL/GenBank/DDBJ databases">
        <authorList>
            <person name="Chiriac C."/>
            <person name="Salcher M."/>
            <person name="Ghai R."/>
            <person name="Kavagutti S V."/>
        </authorList>
    </citation>
    <scope>NUCLEOTIDE SEQUENCE</scope>
</reference>
<name>A0A6J6M5Z0_9ZZZZ</name>
<dbReference type="InterPro" id="IPR013785">
    <property type="entry name" value="Aldolase_TIM"/>
</dbReference>
<evidence type="ECO:0000313" key="4">
    <source>
        <dbReference type="EMBL" id="CAB4669657.1"/>
    </source>
</evidence>
<accession>A0A6J6M5Z0</accession>
<keyword evidence="1" id="KW-0285">Flavoprotein</keyword>
<evidence type="ECO:0000256" key="3">
    <source>
        <dbReference type="ARBA" id="ARBA00023002"/>
    </source>
</evidence>
<dbReference type="SUPFAM" id="SSF51412">
    <property type="entry name" value="Inosine monophosphate dehydrogenase (IMPDH)"/>
    <property type="match status" value="1"/>
</dbReference>
<dbReference type="Pfam" id="PF03060">
    <property type="entry name" value="NMO"/>
    <property type="match status" value="1"/>
</dbReference>
<dbReference type="InterPro" id="IPR004136">
    <property type="entry name" value="NMO"/>
</dbReference>